<dbReference type="Proteomes" id="UP000716446">
    <property type="component" value="Unassembled WGS sequence"/>
</dbReference>
<dbReference type="Pfam" id="PF00043">
    <property type="entry name" value="GST_C"/>
    <property type="match status" value="1"/>
</dbReference>
<dbReference type="InterPro" id="IPR010987">
    <property type="entry name" value="Glutathione-S-Trfase_C-like"/>
</dbReference>
<dbReference type="PROSITE" id="PS50405">
    <property type="entry name" value="GST_CTER"/>
    <property type="match status" value="1"/>
</dbReference>
<dbReference type="SUPFAM" id="SSF47616">
    <property type="entry name" value="GST C-terminal domain-like"/>
    <property type="match status" value="1"/>
</dbReference>
<accession>A0A9N8JX26</accession>
<comment type="caution">
    <text evidence="2">The sequence shown here is derived from an EMBL/GenBank/DDBJ whole genome shotgun (WGS) entry which is preliminary data.</text>
</comment>
<proteinExistence type="predicted"/>
<dbReference type="EMBL" id="CAIJEN010000014">
    <property type="protein sequence ID" value="CAD0092969.1"/>
    <property type="molecule type" value="Genomic_DNA"/>
</dbReference>
<dbReference type="Gene3D" id="1.20.1050.10">
    <property type="match status" value="1"/>
</dbReference>
<dbReference type="PANTHER" id="PTHR44051">
    <property type="entry name" value="GLUTATHIONE S-TRANSFERASE-RELATED"/>
    <property type="match status" value="1"/>
</dbReference>
<dbReference type="PANTHER" id="PTHR44051:SF9">
    <property type="entry name" value="GLUTATHIONE S-TRANSFERASE 1"/>
    <property type="match status" value="1"/>
</dbReference>
<organism evidence="2 3">
    <name type="scientific">Aureobasidium vineae</name>
    <dbReference type="NCBI Taxonomy" id="2773715"/>
    <lineage>
        <taxon>Eukaryota</taxon>
        <taxon>Fungi</taxon>
        <taxon>Dikarya</taxon>
        <taxon>Ascomycota</taxon>
        <taxon>Pezizomycotina</taxon>
        <taxon>Dothideomycetes</taxon>
        <taxon>Dothideomycetidae</taxon>
        <taxon>Dothideales</taxon>
        <taxon>Saccotheciaceae</taxon>
        <taxon>Aureobasidium</taxon>
    </lineage>
</organism>
<reference evidence="2" key="1">
    <citation type="submission" date="2020-06" db="EMBL/GenBank/DDBJ databases">
        <authorList>
            <person name="Onetto C."/>
        </authorList>
    </citation>
    <scope>NUCLEOTIDE SEQUENCE</scope>
</reference>
<dbReference type="InterPro" id="IPR004046">
    <property type="entry name" value="GST_C"/>
</dbReference>
<keyword evidence="3" id="KW-1185">Reference proteome</keyword>
<protein>
    <recommendedName>
        <fullName evidence="1">GST C-terminal domain-containing protein</fullName>
    </recommendedName>
</protein>
<name>A0A9N8JX26_9PEZI</name>
<dbReference type="AlphaFoldDB" id="A0A9N8JX26"/>
<evidence type="ECO:0000259" key="1">
    <source>
        <dbReference type="PROSITE" id="PS50405"/>
    </source>
</evidence>
<dbReference type="InterPro" id="IPR036282">
    <property type="entry name" value="Glutathione-S-Trfase_C_sf"/>
</dbReference>
<gene>
    <name evidence="2" type="ORF">AWRI4619_LOCUS7566</name>
</gene>
<evidence type="ECO:0000313" key="3">
    <source>
        <dbReference type="Proteomes" id="UP000716446"/>
    </source>
</evidence>
<feature type="domain" description="GST C-terminal" evidence="1">
    <location>
        <begin position="1"/>
        <end position="99"/>
    </location>
</feature>
<sequence length="110" mass="12491">MKLLAAALPEDHPGLKVANSRIDHYLDLIEQRLSQSKFLVGDELTAADIQMVFPLTTQRAFVPIDLNAYPNILRYLKEIGERPAYQKAFEKGETTLKPMLDANPKSIYNF</sequence>
<evidence type="ECO:0000313" key="2">
    <source>
        <dbReference type="EMBL" id="CAD0092969.1"/>
    </source>
</evidence>